<name>A0A7S0LRE4_9EUKA</name>
<dbReference type="EMBL" id="HBEY01049260">
    <property type="protein sequence ID" value="CAD8620258.1"/>
    <property type="molecule type" value="Transcribed_RNA"/>
</dbReference>
<protein>
    <recommendedName>
        <fullName evidence="4">Cell division cycle protein 123 homolog</fullName>
    </recommendedName>
</protein>
<evidence type="ECO:0000256" key="2">
    <source>
        <dbReference type="SAM" id="MobiDB-lite"/>
    </source>
</evidence>
<dbReference type="PANTHER" id="PTHR15323">
    <property type="entry name" value="D123 PROTEIN"/>
    <property type="match status" value="1"/>
</dbReference>
<dbReference type="PANTHER" id="PTHR15323:SF6">
    <property type="entry name" value="CELL DIVISION CYCLE PROTEIN 123 HOMOLOG"/>
    <property type="match status" value="1"/>
</dbReference>
<dbReference type="AlphaFoldDB" id="A0A7S0LRE4"/>
<sequence length="377" mass="40345">MALVHAELDACSIHKWQPPLRRVTIKTLLIPLLPSVVAYLTADEALFLPDDSESDDSGFGDADIAAHSSGGRVECEAGSPDEAAAEDAGLHVGSALHADPQLRTLCLDVDAAIQKLGGAAFPKLNWSAPTDASWVLGGSSKCTSARDVLLLLKSSDRVAHDLTEARKLCADGGVNAQDETRAAAGGAQPYAWTLALRKWCELQPSAEFRCFRGSDGRLLAACQRDRYSHYAHLAERREALLQALEAFQLEVLASTLPEKVVWDAYIDAQQRVHLLDLAPFHESTDPLLFEWAELRAADSSARTASELRLVAEDGGIGPTTRIYHGLPYEMRDTEGGRLEELLAAARAAAGGDGRSVGVAEETKEPLLSTGGGTADVE</sequence>
<reference evidence="3" key="1">
    <citation type="submission" date="2021-01" db="EMBL/GenBank/DDBJ databases">
        <authorList>
            <person name="Corre E."/>
            <person name="Pelletier E."/>
            <person name="Niang G."/>
            <person name="Scheremetjew M."/>
            <person name="Finn R."/>
            <person name="Kale V."/>
            <person name="Holt S."/>
            <person name="Cochrane G."/>
            <person name="Meng A."/>
            <person name="Brown T."/>
            <person name="Cohen L."/>
        </authorList>
    </citation>
    <scope>NUCLEOTIDE SEQUENCE</scope>
    <source>
        <strain evidence="3">PLY182g</strain>
    </source>
</reference>
<accession>A0A7S0LRE4</accession>
<dbReference type="GO" id="GO:0005737">
    <property type="term" value="C:cytoplasm"/>
    <property type="evidence" value="ECO:0007669"/>
    <property type="project" value="TreeGrafter"/>
</dbReference>
<comment type="similarity">
    <text evidence="1">Belongs to the CDC123 family.</text>
</comment>
<evidence type="ECO:0008006" key="4">
    <source>
        <dbReference type="Google" id="ProtNLM"/>
    </source>
</evidence>
<gene>
    <name evidence="3" type="ORF">CPEL01642_LOCUS23641</name>
</gene>
<evidence type="ECO:0000256" key="1">
    <source>
        <dbReference type="ARBA" id="ARBA00011047"/>
    </source>
</evidence>
<feature type="region of interest" description="Disordered" evidence="2">
    <location>
        <begin position="350"/>
        <end position="377"/>
    </location>
</feature>
<organism evidence="3">
    <name type="scientific">Coccolithus braarudii</name>
    <dbReference type="NCBI Taxonomy" id="221442"/>
    <lineage>
        <taxon>Eukaryota</taxon>
        <taxon>Haptista</taxon>
        <taxon>Haptophyta</taxon>
        <taxon>Prymnesiophyceae</taxon>
        <taxon>Coccolithales</taxon>
        <taxon>Coccolithaceae</taxon>
        <taxon>Coccolithus</taxon>
    </lineage>
</organism>
<proteinExistence type="inferred from homology"/>
<dbReference type="Pfam" id="PF07065">
    <property type="entry name" value="D123"/>
    <property type="match status" value="1"/>
</dbReference>
<evidence type="ECO:0000313" key="3">
    <source>
        <dbReference type="EMBL" id="CAD8620258.1"/>
    </source>
</evidence>
<dbReference type="InterPro" id="IPR009772">
    <property type="entry name" value="CDC123"/>
</dbReference>